<evidence type="ECO:0000256" key="1">
    <source>
        <dbReference type="SAM" id="Phobius"/>
    </source>
</evidence>
<dbReference type="InterPro" id="IPR013362">
    <property type="entry name" value="Pilus_4_PilV"/>
</dbReference>
<proteinExistence type="predicted"/>
<gene>
    <name evidence="2" type="ORF">MARLIPOL_17258</name>
</gene>
<name>R8AWI7_9GAMM</name>
<dbReference type="HOGENOM" id="CLU_103234_3_1_6"/>
<keyword evidence="1" id="KW-0812">Transmembrane</keyword>
<dbReference type="Pfam" id="PF07963">
    <property type="entry name" value="N_methyl"/>
    <property type="match status" value="1"/>
</dbReference>
<dbReference type="NCBIfam" id="TIGR02523">
    <property type="entry name" value="type_IV_pilV"/>
    <property type="match status" value="1"/>
</dbReference>
<dbReference type="RefSeq" id="WP_012139677.1">
    <property type="nucleotide sequence ID" value="NZ_KE007330.1"/>
</dbReference>
<protein>
    <submittedName>
        <fullName evidence="2">Tfp pilus assembly protein PilV-like protein</fullName>
    </submittedName>
</protein>
<keyword evidence="1" id="KW-1133">Transmembrane helix</keyword>
<keyword evidence="1" id="KW-0472">Membrane</keyword>
<dbReference type="OrthoDB" id="5741561at2"/>
<reference evidence="2 3" key="1">
    <citation type="journal article" date="2013" name="Genome Announc.">
        <title>Draft Genome Sequence of the Moderately Halophilic Bacterium Marinobacter lipolyticus Strain SM19.</title>
        <authorList>
            <person name="Papke R.T."/>
            <person name="de la Haba R.R."/>
            <person name="Infante-Dominguez C."/>
            <person name="Perez D."/>
            <person name="Sanchez-Porro C."/>
            <person name="Lapierre P."/>
            <person name="Ventosa A."/>
        </authorList>
    </citation>
    <scope>NUCLEOTIDE SEQUENCE [LARGE SCALE GENOMIC DNA]</scope>
    <source>
        <strain evidence="2 3">SM19</strain>
    </source>
</reference>
<organism evidence="2 3">
    <name type="scientific">Marinobacter lipolyticus SM19</name>
    <dbReference type="NCBI Taxonomy" id="1318628"/>
    <lineage>
        <taxon>Bacteria</taxon>
        <taxon>Pseudomonadati</taxon>
        <taxon>Pseudomonadota</taxon>
        <taxon>Gammaproteobacteria</taxon>
        <taxon>Pseudomonadales</taxon>
        <taxon>Marinobacteraceae</taxon>
        <taxon>Marinobacter</taxon>
    </lineage>
</organism>
<dbReference type="InterPro" id="IPR012902">
    <property type="entry name" value="N_methyl_site"/>
</dbReference>
<dbReference type="STRING" id="1318628.MARLIPOL_17258"/>
<feature type="transmembrane region" description="Helical" evidence="1">
    <location>
        <begin position="12"/>
        <end position="33"/>
    </location>
</feature>
<comment type="caution">
    <text evidence="2">The sequence shown here is derived from an EMBL/GenBank/DDBJ whole genome shotgun (WGS) entry which is preliminary data.</text>
</comment>
<dbReference type="eggNOG" id="COG4967">
    <property type="taxonomic scope" value="Bacteria"/>
</dbReference>
<keyword evidence="3" id="KW-1185">Reference proteome</keyword>
<dbReference type="EMBL" id="ASAD01000024">
    <property type="protein sequence ID" value="EON90694.1"/>
    <property type="molecule type" value="Genomic_DNA"/>
</dbReference>
<dbReference type="Proteomes" id="UP000016540">
    <property type="component" value="Unassembled WGS sequence"/>
</dbReference>
<dbReference type="PATRIC" id="fig|1318628.3.peg.3449"/>
<accession>R8AWI7</accession>
<dbReference type="AlphaFoldDB" id="R8AWI7"/>
<sequence>MIRQQRGVGMIEILVATLIFAIGLLGVAGMQVFTLKMNSNSEIRTRATLLASDIVERMRANPSQWDAYSMGTDECATAVAGSPSSTNVAALDRRQWCLRLDRELPASEAEIVVANEVVTVSIRWQEREGRELVDADGAGTGSEQSTNEFVLRARLGNA</sequence>
<evidence type="ECO:0000313" key="2">
    <source>
        <dbReference type="EMBL" id="EON90694.1"/>
    </source>
</evidence>
<evidence type="ECO:0000313" key="3">
    <source>
        <dbReference type="Proteomes" id="UP000016540"/>
    </source>
</evidence>